<feature type="compositionally biased region" description="Polar residues" evidence="1">
    <location>
        <begin position="303"/>
        <end position="320"/>
    </location>
</feature>
<dbReference type="AlphaFoldDB" id="A0A5B7DFS2"/>
<feature type="compositionally biased region" description="Basic and acidic residues" evidence="1">
    <location>
        <begin position="322"/>
        <end position="332"/>
    </location>
</feature>
<dbReference type="Proteomes" id="UP000324222">
    <property type="component" value="Unassembled WGS sequence"/>
</dbReference>
<comment type="caution">
    <text evidence="2">The sequence shown here is derived from an EMBL/GenBank/DDBJ whole genome shotgun (WGS) entry which is preliminary data.</text>
</comment>
<feature type="compositionally biased region" description="Acidic residues" evidence="1">
    <location>
        <begin position="527"/>
        <end position="536"/>
    </location>
</feature>
<feature type="region of interest" description="Disordered" evidence="1">
    <location>
        <begin position="119"/>
        <end position="447"/>
    </location>
</feature>
<evidence type="ECO:0000313" key="2">
    <source>
        <dbReference type="EMBL" id="MPC20332.1"/>
    </source>
</evidence>
<feature type="compositionally biased region" description="Basic residues" evidence="1">
    <location>
        <begin position="559"/>
        <end position="584"/>
    </location>
</feature>
<evidence type="ECO:0000313" key="3">
    <source>
        <dbReference type="Proteomes" id="UP000324222"/>
    </source>
</evidence>
<evidence type="ECO:0000256" key="1">
    <source>
        <dbReference type="SAM" id="MobiDB-lite"/>
    </source>
</evidence>
<sequence>MLRPQENLWPESVEAHTRLGCNTSKVRNPQNCQAASSDHQIAVLSRNSLPSLAASAGRETDQSHPHLGGSVLTKHSNDTKREEEMSTTHVEEVGSTQCVPVSLKEQVIHNDISLATKVIPSEAGSGKSLEEDEDEEEEEEEEEEEDSLNNELNSECEKFVESVDEDSFNLDLEMEGEEDEPDPKQLISEEGEALESDSDSDSLYEAEDDEDALLVPEQDNLVGSADDNEDSLMPDFEFLSEDEDEEISERVDQPHPSQSWETDEDDSEEELYRNLPSTSATDEEEIGWMQSGIGEQNKDHNEVQTTDSTHQKSYAVSGRSQSRHEVEKEAASLEKASLYQEEEEPCPSERTQDLEPLVQQTYHISSPVRGQNSEKEKNPKEEEEDDLYDHQDHPDLRTCNETSHSQEVKSSEENLPCQNSKEPATLDFSDLEKPSTSKSPDNSLTFEGFDWEKTRQASARLLMLLKAKQFQPQRKTQGLKAKTVTKKRGRPSLKGRIDLQGKRSNKASLTRKRNQLHNSATAPSTSESDEEQEEEAESGHQKSIKGKGGRGGTGWMKQRYSRGRPSNKKLRHSSLRRKTLHKQHNSMERSIDKRKTRSSDKEKEKEIKIIRNTRDSYERYAHSPDISSYSEAQPRQPRDWDGIKETENRAEHNAASGNSPAKRPRKRKPSEVDNLLKWAVETESDEENDEELERRVHTHSSSDDPLVNSEEELPDMGKTSVSKSKF</sequence>
<feature type="region of interest" description="Disordered" evidence="1">
    <location>
        <begin position="53"/>
        <end position="95"/>
    </location>
</feature>
<feature type="compositionally biased region" description="Polar residues" evidence="1">
    <location>
        <begin position="358"/>
        <end position="371"/>
    </location>
</feature>
<protein>
    <submittedName>
        <fullName evidence="2">Uncharacterized protein</fullName>
    </submittedName>
</protein>
<dbReference type="OrthoDB" id="10013064at2759"/>
<reference evidence="2 3" key="1">
    <citation type="submission" date="2019-05" db="EMBL/GenBank/DDBJ databases">
        <title>Another draft genome of Portunus trituberculatus and its Hox gene families provides insights of decapod evolution.</title>
        <authorList>
            <person name="Jeong J.-H."/>
            <person name="Song I."/>
            <person name="Kim S."/>
            <person name="Choi T."/>
            <person name="Kim D."/>
            <person name="Ryu S."/>
            <person name="Kim W."/>
        </authorList>
    </citation>
    <scope>NUCLEOTIDE SEQUENCE [LARGE SCALE GENOMIC DNA]</scope>
    <source>
        <tissue evidence="2">Muscle</tissue>
    </source>
</reference>
<proteinExistence type="predicted"/>
<feature type="compositionally biased region" description="Polar residues" evidence="1">
    <location>
        <begin position="436"/>
        <end position="445"/>
    </location>
</feature>
<feature type="compositionally biased region" description="Basic residues" evidence="1">
    <location>
        <begin position="483"/>
        <end position="493"/>
    </location>
</feature>
<accession>A0A5B7DFS2</accession>
<feature type="compositionally biased region" description="Basic and acidic residues" evidence="1">
    <location>
        <begin position="75"/>
        <end position="92"/>
    </location>
</feature>
<feature type="compositionally biased region" description="Acidic residues" evidence="1">
    <location>
        <begin position="682"/>
        <end position="691"/>
    </location>
</feature>
<keyword evidence="3" id="KW-1185">Reference proteome</keyword>
<feature type="region of interest" description="Disordered" evidence="1">
    <location>
        <begin position="467"/>
        <end position="726"/>
    </location>
</feature>
<feature type="compositionally biased region" description="Basic and acidic residues" evidence="1">
    <location>
        <begin position="585"/>
        <end position="622"/>
    </location>
</feature>
<feature type="compositionally biased region" description="Acidic residues" evidence="1">
    <location>
        <begin position="226"/>
        <end position="247"/>
    </location>
</feature>
<feature type="compositionally biased region" description="Acidic residues" evidence="1">
    <location>
        <begin position="162"/>
        <end position="181"/>
    </location>
</feature>
<feature type="compositionally biased region" description="Basic and acidic residues" evidence="1">
    <location>
        <begin position="388"/>
        <end position="412"/>
    </location>
</feature>
<feature type="compositionally biased region" description="Acidic residues" evidence="1">
    <location>
        <begin position="189"/>
        <end position="212"/>
    </location>
</feature>
<feature type="compositionally biased region" description="Acidic residues" evidence="1">
    <location>
        <begin position="130"/>
        <end position="148"/>
    </location>
</feature>
<name>A0A5B7DFS2_PORTR</name>
<organism evidence="2 3">
    <name type="scientific">Portunus trituberculatus</name>
    <name type="common">Swimming crab</name>
    <name type="synonym">Neptunus trituberculatus</name>
    <dbReference type="NCBI Taxonomy" id="210409"/>
    <lineage>
        <taxon>Eukaryota</taxon>
        <taxon>Metazoa</taxon>
        <taxon>Ecdysozoa</taxon>
        <taxon>Arthropoda</taxon>
        <taxon>Crustacea</taxon>
        <taxon>Multicrustacea</taxon>
        <taxon>Malacostraca</taxon>
        <taxon>Eumalacostraca</taxon>
        <taxon>Eucarida</taxon>
        <taxon>Decapoda</taxon>
        <taxon>Pleocyemata</taxon>
        <taxon>Brachyura</taxon>
        <taxon>Eubrachyura</taxon>
        <taxon>Portunoidea</taxon>
        <taxon>Portunidae</taxon>
        <taxon>Portuninae</taxon>
        <taxon>Portunus</taxon>
    </lineage>
</organism>
<feature type="compositionally biased region" description="Basic and acidic residues" evidence="1">
    <location>
        <begin position="636"/>
        <end position="652"/>
    </location>
</feature>
<gene>
    <name evidence="2" type="ORF">E2C01_013272</name>
</gene>
<feature type="compositionally biased region" description="Basic residues" evidence="1">
    <location>
        <begin position="503"/>
        <end position="515"/>
    </location>
</feature>
<dbReference type="EMBL" id="VSRR010000861">
    <property type="protein sequence ID" value="MPC20332.1"/>
    <property type="molecule type" value="Genomic_DNA"/>
</dbReference>